<dbReference type="Proteomes" id="UP000678393">
    <property type="component" value="Unassembled WGS sequence"/>
</dbReference>
<evidence type="ECO:0000259" key="9">
    <source>
        <dbReference type="PROSITE" id="PS50071"/>
    </source>
</evidence>
<organism evidence="11 12">
    <name type="scientific">Candidula unifasciata</name>
    <dbReference type="NCBI Taxonomy" id="100452"/>
    <lineage>
        <taxon>Eukaryota</taxon>
        <taxon>Metazoa</taxon>
        <taxon>Spiralia</taxon>
        <taxon>Lophotrochozoa</taxon>
        <taxon>Mollusca</taxon>
        <taxon>Gastropoda</taxon>
        <taxon>Heterobranchia</taxon>
        <taxon>Euthyneura</taxon>
        <taxon>Panpulmonata</taxon>
        <taxon>Eupulmonata</taxon>
        <taxon>Stylommatophora</taxon>
        <taxon>Helicina</taxon>
        <taxon>Helicoidea</taxon>
        <taxon>Geomitridae</taxon>
        <taxon>Candidula</taxon>
    </lineage>
</organism>
<dbReference type="GO" id="GO:0000981">
    <property type="term" value="F:DNA-binding transcription factor activity, RNA polymerase II-specific"/>
    <property type="evidence" value="ECO:0007669"/>
    <property type="project" value="InterPro"/>
</dbReference>
<dbReference type="PROSITE" id="PS00027">
    <property type="entry name" value="HOMEOBOX_1"/>
    <property type="match status" value="1"/>
</dbReference>
<dbReference type="PANTHER" id="PTHR46639:SF4">
    <property type="entry name" value="DIENCEPHALON_MESENCEPHALON HOMEOBOX PROTEIN 1-B-LIKE"/>
    <property type="match status" value="1"/>
</dbReference>
<evidence type="ECO:0000256" key="3">
    <source>
        <dbReference type="ARBA" id="ARBA00023125"/>
    </source>
</evidence>
<dbReference type="PROSITE" id="PS50071">
    <property type="entry name" value="HOMEOBOX_2"/>
    <property type="match status" value="1"/>
</dbReference>
<dbReference type="InterPro" id="IPR003654">
    <property type="entry name" value="OAR_dom"/>
</dbReference>
<evidence type="ECO:0000259" key="10">
    <source>
        <dbReference type="PROSITE" id="PS50803"/>
    </source>
</evidence>
<comment type="similarity">
    <text evidence="2">Belongs to the paired homeobox family.</text>
</comment>
<dbReference type="Pfam" id="PF00046">
    <property type="entry name" value="Homeodomain"/>
    <property type="match status" value="1"/>
</dbReference>
<dbReference type="Gene3D" id="1.10.10.60">
    <property type="entry name" value="Homeodomain-like"/>
    <property type="match status" value="1"/>
</dbReference>
<dbReference type="GO" id="GO:0005634">
    <property type="term" value="C:nucleus"/>
    <property type="evidence" value="ECO:0007669"/>
    <property type="project" value="UniProtKB-SubCell"/>
</dbReference>
<feature type="compositionally biased region" description="Polar residues" evidence="8">
    <location>
        <begin position="189"/>
        <end position="205"/>
    </location>
</feature>
<dbReference type="SMART" id="SM00389">
    <property type="entry name" value="HOX"/>
    <property type="match status" value="1"/>
</dbReference>
<dbReference type="FunFam" id="1.10.10.60:FF:000551">
    <property type="entry name" value="Predicted protein"/>
    <property type="match status" value="1"/>
</dbReference>
<feature type="compositionally biased region" description="Polar residues" evidence="8">
    <location>
        <begin position="241"/>
        <end position="256"/>
    </location>
</feature>
<feature type="domain" description="Homeobox" evidence="9">
    <location>
        <begin position="51"/>
        <end position="111"/>
    </location>
</feature>
<keyword evidence="12" id="KW-1185">Reference proteome</keyword>
<proteinExistence type="inferred from homology"/>
<reference evidence="11" key="1">
    <citation type="submission" date="2021-04" db="EMBL/GenBank/DDBJ databases">
        <authorList>
            <consortium name="Molecular Ecology Group"/>
        </authorList>
    </citation>
    <scope>NUCLEOTIDE SEQUENCE</scope>
</reference>
<feature type="compositionally biased region" description="Polar residues" evidence="8">
    <location>
        <begin position="222"/>
        <end position="232"/>
    </location>
</feature>
<comment type="subcellular location">
    <subcellularLocation>
        <location evidence="1 6 7">Nucleus</location>
    </subcellularLocation>
</comment>
<evidence type="ECO:0000256" key="8">
    <source>
        <dbReference type="SAM" id="MobiDB-lite"/>
    </source>
</evidence>
<dbReference type="InterPro" id="IPR052488">
    <property type="entry name" value="DMBX_homeobox"/>
</dbReference>
<dbReference type="EMBL" id="CAJHNH020007368">
    <property type="protein sequence ID" value="CAG5134599.1"/>
    <property type="molecule type" value="Genomic_DNA"/>
</dbReference>
<evidence type="ECO:0000256" key="4">
    <source>
        <dbReference type="ARBA" id="ARBA00023155"/>
    </source>
</evidence>
<dbReference type="PANTHER" id="PTHR46639">
    <property type="entry name" value="DIENCEPHALON/MESENCEPHALON HOMEOBOX PROTEIN 1"/>
    <property type="match status" value="1"/>
</dbReference>
<accession>A0A8S3ZYN9</accession>
<dbReference type="PROSITE" id="PS50803">
    <property type="entry name" value="OAR"/>
    <property type="match status" value="1"/>
</dbReference>
<gene>
    <name evidence="11" type="ORF">CUNI_LOCUS20157</name>
</gene>
<evidence type="ECO:0000256" key="6">
    <source>
        <dbReference type="PROSITE-ProRule" id="PRU00108"/>
    </source>
</evidence>
<name>A0A8S3ZYN9_9EUPU</name>
<dbReference type="InterPro" id="IPR009057">
    <property type="entry name" value="Homeodomain-like_sf"/>
</dbReference>
<dbReference type="GO" id="GO:0000977">
    <property type="term" value="F:RNA polymerase II transcription regulatory region sequence-specific DNA binding"/>
    <property type="evidence" value="ECO:0007669"/>
    <property type="project" value="TreeGrafter"/>
</dbReference>
<feature type="compositionally biased region" description="Basic and acidic residues" evidence="8">
    <location>
        <begin position="173"/>
        <end position="182"/>
    </location>
</feature>
<evidence type="ECO:0000256" key="2">
    <source>
        <dbReference type="ARBA" id="ARBA00005733"/>
    </source>
</evidence>
<feature type="region of interest" description="Disordered" evidence="8">
    <location>
        <begin position="217"/>
        <end position="272"/>
    </location>
</feature>
<feature type="compositionally biased region" description="Acidic residues" evidence="8">
    <location>
        <begin position="149"/>
        <end position="166"/>
    </location>
</feature>
<dbReference type="OrthoDB" id="6159439at2759"/>
<feature type="DNA-binding region" description="Homeobox" evidence="6">
    <location>
        <begin position="53"/>
        <end position="112"/>
    </location>
</feature>
<dbReference type="CDD" id="cd00086">
    <property type="entry name" value="homeodomain"/>
    <property type="match status" value="1"/>
</dbReference>
<keyword evidence="3 6" id="KW-0238">DNA-binding</keyword>
<protein>
    <submittedName>
        <fullName evidence="11">Uncharacterized protein</fullName>
    </submittedName>
</protein>
<evidence type="ECO:0000256" key="5">
    <source>
        <dbReference type="ARBA" id="ARBA00023242"/>
    </source>
</evidence>
<dbReference type="SUPFAM" id="SSF46689">
    <property type="entry name" value="Homeodomain-like"/>
    <property type="match status" value="1"/>
</dbReference>
<evidence type="ECO:0000256" key="7">
    <source>
        <dbReference type="RuleBase" id="RU000682"/>
    </source>
</evidence>
<dbReference type="AlphaFoldDB" id="A0A8S3ZYN9"/>
<feature type="region of interest" description="Disordered" evidence="8">
    <location>
        <begin position="108"/>
        <end position="205"/>
    </location>
</feature>
<keyword evidence="5 6" id="KW-0539">Nucleus</keyword>
<keyword evidence="4 6" id="KW-0371">Homeobox</keyword>
<feature type="domain" description="OAR" evidence="10">
    <location>
        <begin position="345"/>
        <end position="358"/>
    </location>
</feature>
<evidence type="ECO:0000313" key="12">
    <source>
        <dbReference type="Proteomes" id="UP000678393"/>
    </source>
</evidence>
<sequence length="370" mass="40911">MQGYGAFGLQFQASHPYFGIAPPNHPLHFAAPFLFGQYPDLIFDSRYGAHRKQRRSRTAFTNQQLAALEKTFSKTHYPDVVMRERLAILTNLPEARIQVWFKNRRAKYRKKQRGTRQKTQDGVTSGASSDAKLEANESDVNSSYSHSDDDNDEEVPVVDDDLDDVDVASNHEQITDDSRSNHQPDGLSPLNTGSNPPITGASSTHCHLYPLLPGLPKPPSFIQDTQMPTDKSFSPHKRDSSTPSHQLTFPISSSLPSHMPGMPSPGLVQSPLTVSSSLSSTLQPSPPTSFLTYSLPPPLSPFGAWSTFYSASHLHDLIARHHVRPGNHLRLLGQPVSEKDSLLTSSIESLRLRARQHSACLGLFDSVSRT</sequence>
<evidence type="ECO:0000256" key="1">
    <source>
        <dbReference type="ARBA" id="ARBA00004123"/>
    </source>
</evidence>
<dbReference type="Pfam" id="PF03826">
    <property type="entry name" value="OAR"/>
    <property type="match status" value="1"/>
</dbReference>
<dbReference type="InterPro" id="IPR017970">
    <property type="entry name" value="Homeobox_CS"/>
</dbReference>
<dbReference type="InterPro" id="IPR001356">
    <property type="entry name" value="HD"/>
</dbReference>
<comment type="caution">
    <text evidence="11">The sequence shown here is derived from an EMBL/GenBank/DDBJ whole genome shotgun (WGS) entry which is preliminary data.</text>
</comment>
<evidence type="ECO:0000313" key="11">
    <source>
        <dbReference type="EMBL" id="CAG5134599.1"/>
    </source>
</evidence>